<dbReference type="SMART" id="SM00701">
    <property type="entry name" value="PGRP"/>
    <property type="match status" value="1"/>
</dbReference>
<dbReference type="GO" id="GO:0009253">
    <property type="term" value="P:peptidoglycan catabolic process"/>
    <property type="evidence" value="ECO:0007669"/>
    <property type="project" value="InterPro"/>
</dbReference>
<evidence type="ECO:0000313" key="4">
    <source>
        <dbReference type="Proteomes" id="UP000220922"/>
    </source>
</evidence>
<evidence type="ECO:0000259" key="2">
    <source>
        <dbReference type="PROSITE" id="PS51820"/>
    </source>
</evidence>
<evidence type="ECO:0000256" key="1">
    <source>
        <dbReference type="ARBA" id="ARBA00007553"/>
    </source>
</evidence>
<dbReference type="CDD" id="cd06583">
    <property type="entry name" value="PGRP"/>
    <property type="match status" value="1"/>
</dbReference>
<dbReference type="PANTHER" id="PTHR11022:SF41">
    <property type="entry name" value="PEPTIDOGLYCAN-RECOGNITION PROTEIN LC-RELATED"/>
    <property type="match status" value="1"/>
</dbReference>
<dbReference type="NCBIfam" id="NF047446">
    <property type="entry name" value="barrel_OmpL47"/>
    <property type="match status" value="1"/>
</dbReference>
<dbReference type="InterPro" id="IPR002502">
    <property type="entry name" value="Amidase_domain"/>
</dbReference>
<dbReference type="GO" id="GO:0008270">
    <property type="term" value="F:zinc ion binding"/>
    <property type="evidence" value="ECO:0007669"/>
    <property type="project" value="InterPro"/>
</dbReference>
<dbReference type="SUPFAM" id="SSF55846">
    <property type="entry name" value="N-acetylmuramoyl-L-alanine amidase-like"/>
    <property type="match status" value="1"/>
</dbReference>
<dbReference type="InterPro" id="IPR015510">
    <property type="entry name" value="PGRP"/>
</dbReference>
<sequence length="967" mass="105195">MIRWLPRLLSFLSMLLLVGLVTHEVEATLPASAGSGRPDQAVLMPAGAETVAGAGTLTSVGDAYLSAATATPHPFTYLLVRWEAVVPAGASLRLEIRASSDGRIWTDWGTVEANPELWMPQDGEGVFWSEEIYAGEARRFWQVRALRDAAADGTLPELQRIEVNSIDARFGPADPLPSFEPDQPGLTGLARPPVVTRTGWGNPDGQGSRATPVYYPVKHMIVHHTADANSLGGSQQVWADRVRAIWSFHTFTRGWGDIGYNFLIDPNGVIYEGRAGGDNAVGFHDTANYGSMGISVIGTYATVNPPAPAVDSLIELLAWKADQQGIDPLGRAFYYGCSRSAFCNPFNPGAIIENIAGHRQVTPGHTTCPGDRFMEMLPGIRWRIHERLQGIVSDPLLIDERDSGFTRSNANWYQAACGYGGNTLYTFATDKLAESTNNGRWRPTISQAGNYQILVHIPQGCGLGHATNRATYRITSADGTHNVTISHNTRDEWVALGSFRFNAGQAGFVELNDLTGEPLSEQRLIFFDSMHFVFENDATARLDLLDVRYDRQEVSAGELLKVTFTVKNSGSLTLESQAPEASRSSASPSGFDLDNSYVYDEGECFQGNEVQNYPAFPKEAGRFRVLLGPVEAGRQPSCAGETGGYPWRWGLNGSLAPGETREIVGYIRLRTPGQFTLQTGAIHEYVGYMARSLAPTTITVHPERQMPAPAAYTDALGPKAHVYRLGFVPDNLLARTVDPTAIPRGTYMGSFAWDGTTVDWGDGGPLPEVPELTDYFLVEQTRSIVVAQAGEYIFRVTSDDGAWLWLNGRLVVSNPGLQPTRSVIGSVYLEAGRHVLAFKMFERSGQAAAGYDLLAPGASDFSSVIDGLLINPQGRLGSTFHRLDGLHLVADDLGGGGVARVEVAINDGAWQTYEGSGVILDGFGLGTHTIRYTAFDSLGNQSEERVMVVTIDPNRQIEQVFLPLVRR</sequence>
<proteinExistence type="inferred from homology"/>
<dbReference type="InterPro" id="IPR037524">
    <property type="entry name" value="PA14/GLEYA"/>
</dbReference>
<gene>
    <name evidence="3" type="ORF">A9Q02_20470</name>
</gene>
<dbReference type="AlphaFoldDB" id="A0A2H3KS65"/>
<feature type="domain" description="PA14" evidence="2">
    <location>
        <begin position="713"/>
        <end position="869"/>
    </location>
</feature>
<organism evidence="3 4">
    <name type="scientific">Candidatus Chloroploca asiatica</name>
    <dbReference type="NCBI Taxonomy" id="1506545"/>
    <lineage>
        <taxon>Bacteria</taxon>
        <taxon>Bacillati</taxon>
        <taxon>Chloroflexota</taxon>
        <taxon>Chloroflexia</taxon>
        <taxon>Chloroflexales</taxon>
        <taxon>Chloroflexineae</taxon>
        <taxon>Oscillochloridaceae</taxon>
        <taxon>Candidatus Chloroploca</taxon>
    </lineage>
</organism>
<name>A0A2H3KS65_9CHLR</name>
<dbReference type="SUPFAM" id="SSF56988">
    <property type="entry name" value="Anthrax protective antigen"/>
    <property type="match status" value="1"/>
</dbReference>
<comment type="caution">
    <text evidence="3">The sequence shown here is derived from an EMBL/GenBank/DDBJ whole genome shotgun (WGS) entry which is preliminary data.</text>
</comment>
<dbReference type="InterPro" id="IPR033803">
    <property type="entry name" value="CBD-like_Golvesin-Xly"/>
</dbReference>
<dbReference type="Proteomes" id="UP000220922">
    <property type="component" value="Unassembled WGS sequence"/>
</dbReference>
<dbReference type="SMART" id="SM00758">
    <property type="entry name" value="PA14"/>
    <property type="match status" value="1"/>
</dbReference>
<dbReference type="InterPro" id="IPR011658">
    <property type="entry name" value="PA14_dom"/>
</dbReference>
<dbReference type="InterPro" id="IPR006619">
    <property type="entry name" value="PGRP_domain_met/bac"/>
</dbReference>
<accession>A0A2H3KS65</accession>
<dbReference type="Pfam" id="PF01510">
    <property type="entry name" value="Amidase_2"/>
    <property type="match status" value="1"/>
</dbReference>
<evidence type="ECO:0000313" key="3">
    <source>
        <dbReference type="EMBL" id="PDV96682.1"/>
    </source>
</evidence>
<dbReference type="Gene3D" id="3.40.80.10">
    <property type="entry name" value="Peptidoglycan recognition protein-like"/>
    <property type="match status" value="1"/>
</dbReference>
<dbReference type="Pfam" id="PF25275">
    <property type="entry name" value="Golvesin_C"/>
    <property type="match status" value="1"/>
</dbReference>
<reference evidence="3 4" key="1">
    <citation type="submission" date="2016-05" db="EMBL/GenBank/DDBJ databases">
        <authorList>
            <person name="Lavstsen T."/>
            <person name="Jespersen J.S."/>
        </authorList>
    </citation>
    <scope>NUCLEOTIDE SEQUENCE [LARGE SCALE GENOMIC DNA]</scope>
    <source>
        <strain evidence="3 4">B7-9</strain>
    </source>
</reference>
<keyword evidence="4" id="KW-1185">Reference proteome</keyword>
<protein>
    <recommendedName>
        <fullName evidence="2">PA14 domain-containing protein</fullName>
    </recommendedName>
</protein>
<dbReference type="GO" id="GO:0008745">
    <property type="term" value="F:N-acetylmuramoyl-L-alanine amidase activity"/>
    <property type="evidence" value="ECO:0007669"/>
    <property type="project" value="InterPro"/>
</dbReference>
<dbReference type="SMART" id="SM00644">
    <property type="entry name" value="Ami_2"/>
    <property type="match status" value="1"/>
</dbReference>
<dbReference type="RefSeq" id="WP_245860810.1">
    <property type="nucleotide sequence ID" value="NZ_LYXE01000184.1"/>
</dbReference>
<dbReference type="EMBL" id="LYXE01000184">
    <property type="protein sequence ID" value="PDV96682.1"/>
    <property type="molecule type" value="Genomic_DNA"/>
</dbReference>
<dbReference type="PANTHER" id="PTHR11022">
    <property type="entry name" value="PEPTIDOGLYCAN RECOGNITION PROTEIN"/>
    <property type="match status" value="1"/>
</dbReference>
<dbReference type="PROSITE" id="PS51820">
    <property type="entry name" value="PA14"/>
    <property type="match status" value="1"/>
</dbReference>
<dbReference type="InterPro" id="IPR036505">
    <property type="entry name" value="Amidase/PGRP_sf"/>
</dbReference>
<dbReference type="Pfam" id="PF07691">
    <property type="entry name" value="PA14"/>
    <property type="match status" value="1"/>
</dbReference>
<dbReference type="InterPro" id="IPR058094">
    <property type="entry name" value="Ig-like_OmpL47-like"/>
</dbReference>
<comment type="similarity">
    <text evidence="1">Belongs to the N-acetylmuramoyl-L-alanine amidase 2 family.</text>
</comment>